<protein>
    <recommendedName>
        <fullName evidence="4">Tetratricopeptide repeat protein</fullName>
    </recommendedName>
</protein>
<dbReference type="Pfam" id="PF13181">
    <property type="entry name" value="TPR_8"/>
    <property type="match status" value="1"/>
</dbReference>
<dbReference type="RefSeq" id="WP_183490439.1">
    <property type="nucleotide sequence ID" value="NZ_JBHUOV010000010.1"/>
</dbReference>
<feature type="repeat" description="TPR" evidence="1">
    <location>
        <begin position="71"/>
        <end position="104"/>
    </location>
</feature>
<proteinExistence type="predicted"/>
<evidence type="ECO:0000313" key="3">
    <source>
        <dbReference type="Proteomes" id="UP001597533"/>
    </source>
</evidence>
<evidence type="ECO:0000313" key="2">
    <source>
        <dbReference type="EMBL" id="MFD2824453.1"/>
    </source>
</evidence>
<dbReference type="SUPFAM" id="SSF48452">
    <property type="entry name" value="TPR-like"/>
    <property type="match status" value="1"/>
</dbReference>
<gene>
    <name evidence="2" type="ORF">ACFS5M_12295</name>
</gene>
<dbReference type="Gene3D" id="1.25.40.10">
    <property type="entry name" value="Tetratricopeptide repeat domain"/>
    <property type="match status" value="1"/>
</dbReference>
<dbReference type="EMBL" id="JBHUOV010000010">
    <property type="protein sequence ID" value="MFD2824453.1"/>
    <property type="molecule type" value="Genomic_DNA"/>
</dbReference>
<dbReference type="PROSITE" id="PS50005">
    <property type="entry name" value="TPR"/>
    <property type="match status" value="1"/>
</dbReference>
<dbReference type="InterPro" id="IPR011990">
    <property type="entry name" value="TPR-like_helical_dom_sf"/>
</dbReference>
<name>A0ABW5WT09_9FLAO</name>
<keyword evidence="1" id="KW-0802">TPR repeat</keyword>
<evidence type="ECO:0008006" key="4">
    <source>
        <dbReference type="Google" id="ProtNLM"/>
    </source>
</evidence>
<sequence>MEWYRKKSWTENDKEHFFAKLKRARKDNRAEYLRIQAVELIETDKPKLLEIAESLLTQMLNEYPDEDFSIGSAFDSLGDIYQKQDKTEKAIEFYKKAVDFEKKYPNIKTQAYLGYSELIIKTDKTDKFDFVKKIILERFNEVFFPIERYKTASILSIIYHRQNYLELSEKYDQIAEQYANKETSGLRYHKYLGIVTERTN</sequence>
<keyword evidence="3" id="KW-1185">Reference proteome</keyword>
<dbReference type="Proteomes" id="UP001597533">
    <property type="component" value="Unassembled WGS sequence"/>
</dbReference>
<reference evidence="3" key="1">
    <citation type="journal article" date="2019" name="Int. J. Syst. Evol. Microbiol.">
        <title>The Global Catalogue of Microorganisms (GCM) 10K type strain sequencing project: providing services to taxonomists for standard genome sequencing and annotation.</title>
        <authorList>
            <consortium name="The Broad Institute Genomics Platform"/>
            <consortium name="The Broad Institute Genome Sequencing Center for Infectious Disease"/>
            <person name="Wu L."/>
            <person name="Ma J."/>
        </authorList>
    </citation>
    <scope>NUCLEOTIDE SEQUENCE [LARGE SCALE GENOMIC DNA]</scope>
    <source>
        <strain evidence="3">KCTC 32141</strain>
    </source>
</reference>
<dbReference type="InterPro" id="IPR019734">
    <property type="entry name" value="TPR_rpt"/>
</dbReference>
<comment type="caution">
    <text evidence="2">The sequence shown here is derived from an EMBL/GenBank/DDBJ whole genome shotgun (WGS) entry which is preliminary data.</text>
</comment>
<dbReference type="SMART" id="SM00028">
    <property type="entry name" value="TPR"/>
    <property type="match status" value="1"/>
</dbReference>
<organism evidence="2 3">
    <name type="scientific">Lacinutrix iliipiscaria</name>
    <dbReference type="NCBI Taxonomy" id="1230532"/>
    <lineage>
        <taxon>Bacteria</taxon>
        <taxon>Pseudomonadati</taxon>
        <taxon>Bacteroidota</taxon>
        <taxon>Flavobacteriia</taxon>
        <taxon>Flavobacteriales</taxon>
        <taxon>Flavobacteriaceae</taxon>
        <taxon>Lacinutrix</taxon>
    </lineage>
</organism>
<accession>A0ABW5WT09</accession>
<evidence type="ECO:0000256" key="1">
    <source>
        <dbReference type="PROSITE-ProRule" id="PRU00339"/>
    </source>
</evidence>